<evidence type="ECO:0008006" key="3">
    <source>
        <dbReference type="Google" id="ProtNLM"/>
    </source>
</evidence>
<gene>
    <name evidence="1" type="ORF">SG35_020680</name>
</gene>
<reference evidence="1 2" key="1">
    <citation type="journal article" date="2015" name="Genome Announc.">
        <title>Draft Genome Sequences of Marine Isolates of Thalassomonas viridans and Thalassomonas actiniarum.</title>
        <authorList>
            <person name="Olonade I."/>
            <person name="van Zyl L.J."/>
            <person name="Trindade M."/>
        </authorList>
    </citation>
    <scope>NUCLEOTIDE SEQUENCE [LARGE SCALE GENOMIC DNA]</scope>
    <source>
        <strain evidence="1 2">A5K-106</strain>
    </source>
</reference>
<proteinExistence type="predicted"/>
<dbReference type="AlphaFoldDB" id="A0AAF0C267"/>
<sequence>MTIREEILTIANQLANQGKSPSVALIKTKLSSPAPLPVIISTLKSWQHDPTYITVKKPDEKAAKKRQEKTPLDREVYQAVEQAVQQEIAPLRRELAEMKALLLSLTGENKQ</sequence>
<name>A0AAF0C267_9GAMM</name>
<dbReference type="Proteomes" id="UP000032568">
    <property type="component" value="Chromosome"/>
</dbReference>
<reference evidence="1 2" key="2">
    <citation type="journal article" date="2022" name="Mar. Drugs">
        <title>Bioassay-Guided Fractionation Leads to the Detection of Cholic Acid Generated by the Rare Thalassomonas sp.</title>
        <authorList>
            <person name="Pheiffer F."/>
            <person name="Schneider Y.K."/>
            <person name="Hansen E.H."/>
            <person name="Andersen J.H."/>
            <person name="Isaksson J."/>
            <person name="Busche T."/>
            <person name="R C."/>
            <person name="Kalinowski J."/>
            <person name="Zyl L.V."/>
            <person name="Trindade M."/>
        </authorList>
    </citation>
    <scope>NUCLEOTIDE SEQUENCE [LARGE SCALE GENOMIC DNA]</scope>
    <source>
        <strain evidence="1 2">A5K-106</strain>
    </source>
</reference>
<accession>A0AAF0C267</accession>
<evidence type="ECO:0000313" key="2">
    <source>
        <dbReference type="Proteomes" id="UP000032568"/>
    </source>
</evidence>
<evidence type="ECO:0000313" key="1">
    <source>
        <dbReference type="EMBL" id="WDD97703.1"/>
    </source>
</evidence>
<dbReference type="KEGG" id="tact:SG35_020680"/>
<protein>
    <recommendedName>
        <fullName evidence="3">KfrA N-terminal DNA-binding domain-containing protein</fullName>
    </recommendedName>
</protein>
<dbReference type="RefSeq" id="WP_044830955.1">
    <property type="nucleotide sequence ID" value="NZ_CP059735.1"/>
</dbReference>
<keyword evidence="2" id="KW-1185">Reference proteome</keyword>
<organism evidence="1 2">
    <name type="scientific">Thalassomonas actiniarum</name>
    <dbReference type="NCBI Taxonomy" id="485447"/>
    <lineage>
        <taxon>Bacteria</taxon>
        <taxon>Pseudomonadati</taxon>
        <taxon>Pseudomonadota</taxon>
        <taxon>Gammaproteobacteria</taxon>
        <taxon>Alteromonadales</taxon>
        <taxon>Colwelliaceae</taxon>
        <taxon>Thalassomonas</taxon>
    </lineage>
</organism>
<dbReference type="EMBL" id="CP059735">
    <property type="protein sequence ID" value="WDD97703.1"/>
    <property type="molecule type" value="Genomic_DNA"/>
</dbReference>